<feature type="binding site" evidence="7 9">
    <location>
        <position position="59"/>
    </location>
    <ligand>
        <name>ATP</name>
        <dbReference type="ChEBI" id="CHEBI:30616"/>
    </ligand>
</feature>
<comment type="similarity">
    <text evidence="10">Belongs to the protein kinase superfamily.</text>
</comment>
<feature type="binding site" evidence="7">
    <location>
        <begin position="154"/>
        <end position="155"/>
    </location>
    <ligand>
        <name>ATP</name>
        <dbReference type="ChEBI" id="CHEBI:30616"/>
    </ligand>
</feature>
<keyword evidence="5 7" id="KW-0067">ATP-binding</keyword>
<dbReference type="OrthoDB" id="40902at2759"/>
<dbReference type="GO" id="GO:0035556">
    <property type="term" value="P:intracellular signal transduction"/>
    <property type="evidence" value="ECO:0000318"/>
    <property type="project" value="GO_Central"/>
</dbReference>
<dbReference type="SUPFAM" id="SSF56112">
    <property type="entry name" value="Protein kinase-like (PK-like)"/>
    <property type="match status" value="1"/>
</dbReference>
<evidence type="ECO:0000256" key="7">
    <source>
        <dbReference type="PIRSR" id="PIRSR630616-2"/>
    </source>
</evidence>
<dbReference type="InParanoid" id="A2DV71"/>
<dbReference type="GO" id="GO:0009931">
    <property type="term" value="F:calcium-dependent protein serine/threonine kinase activity"/>
    <property type="evidence" value="ECO:0000318"/>
    <property type="project" value="GO_Central"/>
</dbReference>
<organism evidence="12 13">
    <name type="scientific">Trichomonas vaginalis (strain ATCC PRA-98 / G3)</name>
    <dbReference type="NCBI Taxonomy" id="412133"/>
    <lineage>
        <taxon>Eukaryota</taxon>
        <taxon>Metamonada</taxon>
        <taxon>Parabasalia</taxon>
        <taxon>Trichomonadida</taxon>
        <taxon>Trichomonadidae</taxon>
        <taxon>Trichomonas</taxon>
    </lineage>
</organism>
<dbReference type="VEuPathDB" id="TrichDB:TVAG_405810"/>
<reference evidence="12" key="2">
    <citation type="journal article" date="2007" name="Science">
        <title>Draft genome sequence of the sexually transmitted pathogen Trichomonas vaginalis.</title>
        <authorList>
            <person name="Carlton J.M."/>
            <person name="Hirt R.P."/>
            <person name="Silva J.C."/>
            <person name="Delcher A.L."/>
            <person name="Schatz M."/>
            <person name="Zhao Q."/>
            <person name="Wortman J.R."/>
            <person name="Bidwell S.L."/>
            <person name="Alsmark U.C.M."/>
            <person name="Besteiro S."/>
            <person name="Sicheritz-Ponten T."/>
            <person name="Noel C.J."/>
            <person name="Dacks J.B."/>
            <person name="Foster P.G."/>
            <person name="Simillion C."/>
            <person name="Van de Peer Y."/>
            <person name="Miranda-Saavedra D."/>
            <person name="Barton G.J."/>
            <person name="Westrop G.D."/>
            <person name="Mueller S."/>
            <person name="Dessi D."/>
            <person name="Fiori P.L."/>
            <person name="Ren Q."/>
            <person name="Paulsen I."/>
            <person name="Zhang H."/>
            <person name="Bastida-Corcuera F.D."/>
            <person name="Simoes-Barbosa A."/>
            <person name="Brown M.T."/>
            <person name="Hayes R.D."/>
            <person name="Mukherjee M."/>
            <person name="Okumura C.Y."/>
            <person name="Schneider R."/>
            <person name="Smith A.J."/>
            <person name="Vanacova S."/>
            <person name="Villalvazo M."/>
            <person name="Haas B.J."/>
            <person name="Pertea M."/>
            <person name="Feldblyum T.V."/>
            <person name="Utterback T.R."/>
            <person name="Shu C.L."/>
            <person name="Osoegawa K."/>
            <person name="de Jong P.J."/>
            <person name="Hrdy I."/>
            <person name="Horvathova L."/>
            <person name="Zubacova Z."/>
            <person name="Dolezal P."/>
            <person name="Malik S.B."/>
            <person name="Logsdon J.M. Jr."/>
            <person name="Henze K."/>
            <person name="Gupta A."/>
            <person name="Wang C.C."/>
            <person name="Dunne R.L."/>
            <person name="Upcroft J.A."/>
            <person name="Upcroft P."/>
            <person name="White O."/>
            <person name="Salzberg S.L."/>
            <person name="Tang P."/>
            <person name="Chiu C.-H."/>
            <person name="Lee Y.-S."/>
            <person name="Embley T.M."/>
            <person name="Coombs G.H."/>
            <person name="Mottram J.C."/>
            <person name="Tachezy J."/>
            <person name="Fraser-Liggett C.M."/>
            <person name="Johnson P.J."/>
        </authorList>
    </citation>
    <scope>NUCLEOTIDE SEQUENCE [LARGE SCALE GENOMIC DNA]</scope>
    <source>
        <strain evidence="12">G3</strain>
    </source>
</reference>
<accession>A2DV71</accession>
<dbReference type="GO" id="GO:0005516">
    <property type="term" value="F:calmodulin binding"/>
    <property type="evidence" value="ECO:0000318"/>
    <property type="project" value="GO_Central"/>
</dbReference>
<dbReference type="eggNOG" id="KOG0032">
    <property type="taxonomic scope" value="Eukaryota"/>
</dbReference>
<dbReference type="SMR" id="A2DV71"/>
<dbReference type="RefSeq" id="XP_001327890.1">
    <property type="nucleotide sequence ID" value="XM_001327855.1"/>
</dbReference>
<dbReference type="PROSITE" id="PS50011">
    <property type="entry name" value="PROTEIN_KINASE_DOM"/>
    <property type="match status" value="1"/>
</dbReference>
<dbReference type="Gene3D" id="1.10.510.10">
    <property type="entry name" value="Transferase(Phosphotransferase) domain 1"/>
    <property type="match status" value="1"/>
</dbReference>
<dbReference type="GO" id="GO:0005737">
    <property type="term" value="C:cytoplasm"/>
    <property type="evidence" value="ECO:0000318"/>
    <property type="project" value="GO_Central"/>
</dbReference>
<dbReference type="STRING" id="5722.A2DV71"/>
<evidence type="ECO:0000256" key="1">
    <source>
        <dbReference type="ARBA" id="ARBA00022527"/>
    </source>
</evidence>
<dbReference type="InterPro" id="IPR008271">
    <property type="entry name" value="Ser/Thr_kinase_AS"/>
</dbReference>
<dbReference type="InterPro" id="IPR011009">
    <property type="entry name" value="Kinase-like_dom_sf"/>
</dbReference>
<dbReference type="PANTHER" id="PTHR24350">
    <property type="entry name" value="SERINE/THREONINE-PROTEIN KINASE IAL-RELATED"/>
    <property type="match status" value="1"/>
</dbReference>
<feature type="active site" description="Proton acceptor" evidence="6">
    <location>
        <position position="150"/>
    </location>
</feature>
<sequence length="345" mass="38940">MSVAFADADGEPLQKDEIHIRPLGEFRNEFQMEQKLGAGYFAEVFQATGKKDNKEYAVKVIDRTQAANPQRIWAEVQIQLRLQHPNIIKLYKVFADKYHVALVLEFAKGGELYEHLLDNESYNEIDAASIIKHLLTALVYLHKNGIVHRDIKPENILFADTAAKDPKLADFGLSGLLIEGSLLHSCAGTPIFMAPEVIKAKGYNYSCDMWSVGIMTYLLLCGEVPFNGETHYDLFKKICSGEFKFIEAFDSISETAKDFIKNLIVVDPSKRFSAEKALKHPWINSPQDAALGTSRGKVLTFLQDRRKLREFQAANTAVSFIGKLKFKLKSGKKIEKKIPKKVLQK</sequence>
<keyword evidence="13" id="KW-1185">Reference proteome</keyword>
<keyword evidence="3 7" id="KW-0547">Nucleotide-binding</keyword>
<evidence type="ECO:0000256" key="5">
    <source>
        <dbReference type="ARBA" id="ARBA00022840"/>
    </source>
</evidence>
<dbReference type="PROSITE" id="PS00108">
    <property type="entry name" value="PROTEIN_KINASE_ST"/>
    <property type="match status" value="1"/>
</dbReference>
<dbReference type="Proteomes" id="UP000001542">
    <property type="component" value="Unassembled WGS sequence"/>
</dbReference>
<evidence type="ECO:0000256" key="9">
    <source>
        <dbReference type="PROSITE-ProRule" id="PRU10141"/>
    </source>
</evidence>
<keyword evidence="2" id="KW-0808">Transferase</keyword>
<proteinExistence type="inferred from homology"/>
<dbReference type="CDD" id="cd05117">
    <property type="entry name" value="STKc_CAMK"/>
    <property type="match status" value="1"/>
</dbReference>
<dbReference type="KEGG" id="tva:4773665"/>
<dbReference type="InterPro" id="IPR030616">
    <property type="entry name" value="Aur-like"/>
</dbReference>
<dbReference type="FunFam" id="3.30.200.20:FF:000315">
    <property type="entry name" value="Calcium-dependent protein kinase 3"/>
    <property type="match status" value="1"/>
</dbReference>
<dbReference type="SMART" id="SM00220">
    <property type="entry name" value="S_TKc"/>
    <property type="match status" value="1"/>
</dbReference>
<dbReference type="VEuPathDB" id="TrichDB:TVAGG3_0630890"/>
<evidence type="ECO:0000256" key="4">
    <source>
        <dbReference type="ARBA" id="ARBA00022777"/>
    </source>
</evidence>
<evidence type="ECO:0000313" key="12">
    <source>
        <dbReference type="EMBL" id="EAY15667.1"/>
    </source>
</evidence>
<reference evidence="12" key="1">
    <citation type="submission" date="2006-10" db="EMBL/GenBank/DDBJ databases">
        <authorList>
            <person name="Amadeo P."/>
            <person name="Zhao Q."/>
            <person name="Wortman J."/>
            <person name="Fraser-Liggett C."/>
            <person name="Carlton J."/>
        </authorList>
    </citation>
    <scope>NUCLEOTIDE SEQUENCE</scope>
    <source>
        <strain evidence="12">G3</strain>
    </source>
</reference>
<keyword evidence="1 10" id="KW-0723">Serine/threonine-protein kinase</keyword>
<keyword evidence="4 12" id="KW-0418">Kinase</keyword>
<dbReference type="GO" id="GO:0005524">
    <property type="term" value="F:ATP binding"/>
    <property type="evidence" value="ECO:0007669"/>
    <property type="project" value="UniProtKB-UniRule"/>
</dbReference>
<feature type="domain" description="Protein kinase" evidence="11">
    <location>
        <begin position="30"/>
        <end position="283"/>
    </location>
</feature>
<dbReference type="InterPro" id="IPR017441">
    <property type="entry name" value="Protein_kinase_ATP_BS"/>
</dbReference>
<dbReference type="GO" id="GO:0005634">
    <property type="term" value="C:nucleus"/>
    <property type="evidence" value="ECO:0000318"/>
    <property type="project" value="GO_Central"/>
</dbReference>
<evidence type="ECO:0000313" key="13">
    <source>
        <dbReference type="Proteomes" id="UP000001542"/>
    </source>
</evidence>
<dbReference type="FunFam" id="1.10.510.10:FF:001021">
    <property type="entry name" value="Serine/threonine protein kinase"/>
    <property type="match status" value="1"/>
</dbReference>
<feature type="binding site" evidence="7">
    <location>
        <begin position="105"/>
        <end position="107"/>
    </location>
    <ligand>
        <name>ATP</name>
        <dbReference type="ChEBI" id="CHEBI:30616"/>
    </ligand>
</feature>
<evidence type="ECO:0000256" key="2">
    <source>
        <dbReference type="ARBA" id="ARBA00022679"/>
    </source>
</evidence>
<name>A2DV71_TRIV3</name>
<dbReference type="FunCoup" id="A2DV71">
    <property type="interactions" value="401"/>
</dbReference>
<dbReference type="InterPro" id="IPR000719">
    <property type="entry name" value="Prot_kinase_dom"/>
</dbReference>
<evidence type="ECO:0000256" key="8">
    <source>
        <dbReference type="PIRSR" id="PIRSR630616-3"/>
    </source>
</evidence>
<dbReference type="GO" id="GO:0004683">
    <property type="term" value="F:calcium/calmodulin-dependent protein kinase activity"/>
    <property type="evidence" value="ECO:0000318"/>
    <property type="project" value="GO_Central"/>
</dbReference>
<feature type="cross-link" description="Glycyl lysine isopeptide (Lys-Gly) (interchain with G-Cter in SUMO2)" evidence="8">
    <location>
        <position position="152"/>
    </location>
</feature>
<evidence type="ECO:0000256" key="10">
    <source>
        <dbReference type="RuleBase" id="RU000304"/>
    </source>
</evidence>
<dbReference type="OMA" id="PMKRYTC"/>
<evidence type="ECO:0000256" key="3">
    <source>
        <dbReference type="ARBA" id="ARBA00022741"/>
    </source>
</evidence>
<gene>
    <name evidence="12" type="ORF">TVAG_405810</name>
</gene>
<dbReference type="EMBL" id="DS113252">
    <property type="protein sequence ID" value="EAY15667.1"/>
    <property type="molecule type" value="Genomic_DNA"/>
</dbReference>
<feature type="binding site" evidence="7">
    <location>
        <position position="170"/>
    </location>
    <ligand>
        <name>ATP</name>
        <dbReference type="ChEBI" id="CHEBI:30616"/>
    </ligand>
</feature>
<dbReference type="PROSITE" id="PS00107">
    <property type="entry name" value="PROTEIN_KINASE_ATP"/>
    <property type="match status" value="1"/>
</dbReference>
<dbReference type="Pfam" id="PF00069">
    <property type="entry name" value="Pkinase"/>
    <property type="match status" value="1"/>
</dbReference>
<evidence type="ECO:0000256" key="6">
    <source>
        <dbReference type="PIRSR" id="PIRSR630616-1"/>
    </source>
</evidence>
<evidence type="ECO:0000259" key="11">
    <source>
        <dbReference type="PROSITE" id="PS50011"/>
    </source>
</evidence>
<protein>
    <submittedName>
        <fullName evidence="12">CAMK family protein kinase</fullName>
    </submittedName>
</protein>
<dbReference type="AlphaFoldDB" id="A2DV71"/>